<gene>
    <name evidence="1" type="ORF">DHETER_LOCUS10155</name>
</gene>
<comment type="caution">
    <text evidence="1">The sequence shown here is derived from an EMBL/GenBank/DDBJ whole genome shotgun (WGS) entry which is preliminary data.</text>
</comment>
<evidence type="ECO:0000313" key="2">
    <source>
        <dbReference type="Proteomes" id="UP000789702"/>
    </source>
</evidence>
<dbReference type="Proteomes" id="UP000789702">
    <property type="component" value="Unassembled WGS sequence"/>
</dbReference>
<evidence type="ECO:0000313" key="1">
    <source>
        <dbReference type="EMBL" id="CAG8670308.1"/>
    </source>
</evidence>
<proteinExistence type="predicted"/>
<protein>
    <submittedName>
        <fullName evidence="1">15901_t:CDS:1</fullName>
    </submittedName>
</protein>
<accession>A0ACA9NR18</accession>
<feature type="non-terminal residue" evidence="1">
    <location>
        <position position="1"/>
    </location>
</feature>
<dbReference type="EMBL" id="CAJVPU010019185">
    <property type="protein sequence ID" value="CAG8670308.1"/>
    <property type="molecule type" value="Genomic_DNA"/>
</dbReference>
<reference evidence="1" key="1">
    <citation type="submission" date="2021-06" db="EMBL/GenBank/DDBJ databases">
        <authorList>
            <person name="Kallberg Y."/>
            <person name="Tangrot J."/>
            <person name="Rosling A."/>
        </authorList>
    </citation>
    <scope>NUCLEOTIDE SEQUENCE</scope>
    <source>
        <strain evidence="1">IL203A</strain>
    </source>
</reference>
<name>A0ACA9NR18_9GLOM</name>
<sequence length="61" mass="7208">IDFENGGLNYTSVEAIIIDKLVGCFQNKRLRQSFPEPEPMSIYLLKFFVNDAFLRRDRRII</sequence>
<keyword evidence="2" id="KW-1185">Reference proteome</keyword>
<organism evidence="1 2">
    <name type="scientific">Dentiscutata heterogama</name>
    <dbReference type="NCBI Taxonomy" id="1316150"/>
    <lineage>
        <taxon>Eukaryota</taxon>
        <taxon>Fungi</taxon>
        <taxon>Fungi incertae sedis</taxon>
        <taxon>Mucoromycota</taxon>
        <taxon>Glomeromycotina</taxon>
        <taxon>Glomeromycetes</taxon>
        <taxon>Diversisporales</taxon>
        <taxon>Gigasporaceae</taxon>
        <taxon>Dentiscutata</taxon>
    </lineage>
</organism>